<sequence>MVLYEQLKKCVEYFRQNSVWEKVLNGFFEKYASYGRFSGSVRVQSLSPEELEELEGFFGKSFHRQKSVTISAEKFQKVLENSRYKGLAPEEILESYFGKALCSKQEERILKAQKQQELLLRMSSEYEGTPAQVELEYFMQMLKGNSREDFEELEQQLKLSAEIFNKLPYRKTQKIYLAVLAAMVTGNPHVFDQGTVGGRLLYQIIQRNLELRNLIIGQIETFPAYKRQRSFLAAGILLDDVLNSVMLYRVEAVKKDGDMHSGVAGFQKEQDIRNGCLFHK</sequence>
<reference evidence="2 3" key="1">
    <citation type="submission" date="2020-08" db="EMBL/GenBank/DDBJ databases">
        <title>Genome public.</title>
        <authorList>
            <person name="Liu C."/>
            <person name="Sun Q."/>
        </authorList>
    </citation>
    <scope>NUCLEOTIDE SEQUENCE [LARGE SCALE GENOMIC DNA]</scope>
    <source>
        <strain evidence="2 3">3_YM_SP_D4_24.mj</strain>
    </source>
</reference>
<name>A0ABR7PDI0_9FIRM</name>
<gene>
    <name evidence="2" type="ORF">H8712_12745</name>
</gene>
<dbReference type="InterPro" id="IPR024466">
    <property type="entry name" value="CHP02679_N"/>
</dbReference>
<evidence type="ECO:0000313" key="3">
    <source>
        <dbReference type="Proteomes" id="UP000661649"/>
    </source>
</evidence>
<dbReference type="RefSeq" id="WP_187559037.1">
    <property type="nucleotide sequence ID" value="NZ_JACRTP010000005.1"/>
</dbReference>
<keyword evidence="3" id="KW-1185">Reference proteome</keyword>
<dbReference type="EMBL" id="JACRTP010000005">
    <property type="protein sequence ID" value="MBC8629467.1"/>
    <property type="molecule type" value="Genomic_DNA"/>
</dbReference>
<organism evidence="2 3">
    <name type="scientific">Blautia stercoris</name>
    <dbReference type="NCBI Taxonomy" id="871664"/>
    <lineage>
        <taxon>Bacteria</taxon>
        <taxon>Bacillati</taxon>
        <taxon>Bacillota</taxon>
        <taxon>Clostridia</taxon>
        <taxon>Lachnospirales</taxon>
        <taxon>Lachnospiraceae</taxon>
        <taxon>Blautia</taxon>
    </lineage>
</organism>
<dbReference type="Pfam" id="PF11796">
    <property type="entry name" value="DUF3323"/>
    <property type="match status" value="1"/>
</dbReference>
<accession>A0ABR7PDI0</accession>
<comment type="caution">
    <text evidence="2">The sequence shown here is derived from an EMBL/GenBank/DDBJ whole genome shotgun (WGS) entry which is preliminary data.</text>
</comment>
<dbReference type="Proteomes" id="UP000661649">
    <property type="component" value="Unassembled WGS sequence"/>
</dbReference>
<proteinExistence type="predicted"/>
<evidence type="ECO:0000259" key="1">
    <source>
        <dbReference type="Pfam" id="PF11796"/>
    </source>
</evidence>
<protein>
    <recommendedName>
        <fullName evidence="1">Conserved hypothetical protein CHP02679 N terminus domain-containing protein</fullName>
    </recommendedName>
</protein>
<feature type="domain" description="Conserved hypothetical protein CHP02679 N terminus" evidence="1">
    <location>
        <begin position="38"/>
        <end position="248"/>
    </location>
</feature>
<evidence type="ECO:0000313" key="2">
    <source>
        <dbReference type="EMBL" id="MBC8629467.1"/>
    </source>
</evidence>